<keyword evidence="7" id="KW-0009">Actin-binding</keyword>
<accession>A0A7S2FY88</accession>
<keyword evidence="6" id="KW-0067">ATP-binding</keyword>
<reference evidence="10" key="1">
    <citation type="submission" date="2021-01" db="EMBL/GenBank/DDBJ databases">
        <authorList>
            <person name="Corre E."/>
            <person name="Pelletier E."/>
            <person name="Niang G."/>
            <person name="Scheremetjew M."/>
            <person name="Finn R."/>
            <person name="Kale V."/>
            <person name="Holt S."/>
            <person name="Cochrane G."/>
            <person name="Meng A."/>
            <person name="Brown T."/>
            <person name="Cohen L."/>
        </authorList>
    </citation>
    <scope>NUCLEOTIDE SEQUENCE</scope>
    <source>
        <strain evidence="10">CCMP1381</strain>
    </source>
</reference>
<dbReference type="PRINTS" id="PR00190">
    <property type="entry name" value="ACTIN"/>
</dbReference>
<dbReference type="GO" id="GO:0005524">
    <property type="term" value="F:ATP binding"/>
    <property type="evidence" value="ECO:0007669"/>
    <property type="project" value="UniProtKB-KW"/>
</dbReference>
<organism evidence="10">
    <name type="scientific">Octactis speculum</name>
    <dbReference type="NCBI Taxonomy" id="3111310"/>
    <lineage>
        <taxon>Eukaryota</taxon>
        <taxon>Sar</taxon>
        <taxon>Stramenopiles</taxon>
        <taxon>Ochrophyta</taxon>
        <taxon>Dictyochophyceae</taxon>
        <taxon>Dictyochales</taxon>
        <taxon>Dictyochaceae</taxon>
        <taxon>Octactis</taxon>
    </lineage>
</organism>
<evidence type="ECO:0000256" key="5">
    <source>
        <dbReference type="ARBA" id="ARBA00022741"/>
    </source>
</evidence>
<evidence type="ECO:0000313" key="10">
    <source>
        <dbReference type="EMBL" id="CAD9419836.1"/>
    </source>
</evidence>
<keyword evidence="8" id="KW-0206">Cytoskeleton</keyword>
<evidence type="ECO:0000256" key="8">
    <source>
        <dbReference type="ARBA" id="ARBA00023212"/>
    </source>
</evidence>
<proteinExistence type="inferred from homology"/>
<dbReference type="InterPro" id="IPR004000">
    <property type="entry name" value="Actin"/>
</dbReference>
<evidence type="ECO:0000256" key="4">
    <source>
        <dbReference type="ARBA" id="ARBA00022490"/>
    </source>
</evidence>
<dbReference type="InterPro" id="IPR043129">
    <property type="entry name" value="ATPase_NBD"/>
</dbReference>
<evidence type="ECO:0000256" key="6">
    <source>
        <dbReference type="ARBA" id="ARBA00022840"/>
    </source>
</evidence>
<dbReference type="FunFam" id="3.30.420.40:FF:000148">
    <property type="entry name" value="Actin, alpha skeletal muscle"/>
    <property type="match status" value="1"/>
</dbReference>
<dbReference type="GO" id="GO:0007015">
    <property type="term" value="P:actin filament organization"/>
    <property type="evidence" value="ECO:0007669"/>
    <property type="project" value="UniProtKB-ARBA"/>
</dbReference>
<sequence length="398" mass="45053">MAALADMNCVVCDNGTGFVKVGYAGENFPRSIFPSMVGRPILRAEEAVSDNVFLKEIMVGDEASAPGVRHSLECTYPVEEGIVKNWEDMHHLWNYTFYEKLGIQPSDYKILLTEPPMNPLNNRKNLVTSMFETYGFDQVNCSIQAMLTLYAQGLFTGVVLDTGDGVSHVVPVFDGYVPTNLIKRLNVAGRHITSYLIKLLLLRGYAFNRTADFETVRQIKEKFCYAAYDIAQERRLALETTVLEESYTLPDGRVIKIGRERFEACEAMFNPDLIDVESKHGGIAEMVFRMIQEADIDTRSAYYKHIVLSGGSSMYPGLPSRLEKDITDLYLKEILKGDETRLRKFKLRIEDPPRRKHMVFLGGSVLADIMKEREEFWMSKADFMESGVDALLAGGQNR</sequence>
<evidence type="ECO:0000256" key="9">
    <source>
        <dbReference type="ARBA" id="ARBA00049360"/>
    </source>
</evidence>
<dbReference type="PANTHER" id="PTHR11937">
    <property type="entry name" value="ACTIN"/>
    <property type="match status" value="1"/>
</dbReference>
<evidence type="ECO:0000256" key="1">
    <source>
        <dbReference type="ARBA" id="ARBA00004245"/>
    </source>
</evidence>
<dbReference type="FunFam" id="3.90.640.10:FF:000005">
    <property type="entry name" value="Actin-related protein 2"/>
    <property type="match status" value="1"/>
</dbReference>
<name>A0A7S2FY88_9STRA</name>
<comment type="catalytic activity">
    <reaction evidence="9">
        <text>ATP + H2O = ADP + phosphate + H(+)</text>
        <dbReference type="Rhea" id="RHEA:13065"/>
        <dbReference type="ChEBI" id="CHEBI:15377"/>
        <dbReference type="ChEBI" id="CHEBI:15378"/>
        <dbReference type="ChEBI" id="CHEBI:30616"/>
        <dbReference type="ChEBI" id="CHEBI:43474"/>
        <dbReference type="ChEBI" id="CHEBI:456216"/>
    </reaction>
</comment>
<dbReference type="SMART" id="SM00268">
    <property type="entry name" value="ACTIN"/>
    <property type="match status" value="1"/>
</dbReference>
<dbReference type="Gene3D" id="3.30.420.40">
    <property type="match status" value="2"/>
</dbReference>
<comment type="subcellular location">
    <subcellularLocation>
        <location evidence="1">Cytoplasm</location>
        <location evidence="1">Cytoskeleton</location>
    </subcellularLocation>
</comment>
<dbReference type="Gene3D" id="3.90.640.10">
    <property type="entry name" value="Actin, Chain A, domain 4"/>
    <property type="match status" value="1"/>
</dbReference>
<keyword evidence="4" id="KW-0963">Cytoplasm</keyword>
<evidence type="ECO:0000256" key="7">
    <source>
        <dbReference type="ARBA" id="ARBA00023203"/>
    </source>
</evidence>
<protein>
    <recommendedName>
        <fullName evidence="3">Actin-related protein 2</fullName>
    </recommendedName>
</protein>
<dbReference type="EMBL" id="HBGS01026211">
    <property type="protein sequence ID" value="CAD9419836.1"/>
    <property type="molecule type" value="Transcribed_RNA"/>
</dbReference>
<dbReference type="InterPro" id="IPR020902">
    <property type="entry name" value="Actin/actin-like_CS"/>
</dbReference>
<dbReference type="PROSITE" id="PS01132">
    <property type="entry name" value="ACTINS_ACT_LIKE"/>
    <property type="match status" value="1"/>
</dbReference>
<dbReference type="SUPFAM" id="SSF53067">
    <property type="entry name" value="Actin-like ATPase domain"/>
    <property type="match status" value="2"/>
</dbReference>
<keyword evidence="5" id="KW-0547">Nucleotide-binding</keyword>
<dbReference type="CDD" id="cd10220">
    <property type="entry name" value="ASKHA_NBD_Arp2"/>
    <property type="match status" value="1"/>
</dbReference>
<dbReference type="GO" id="GO:0003779">
    <property type="term" value="F:actin binding"/>
    <property type="evidence" value="ECO:0007669"/>
    <property type="project" value="UniProtKB-KW"/>
</dbReference>
<dbReference type="Pfam" id="PF00022">
    <property type="entry name" value="Actin"/>
    <property type="match status" value="1"/>
</dbReference>
<dbReference type="AlphaFoldDB" id="A0A7S2FY88"/>
<gene>
    <name evidence="10" type="ORF">DSPE1174_LOCUS13311</name>
</gene>
<dbReference type="GO" id="GO:0005885">
    <property type="term" value="C:Arp2/3 protein complex"/>
    <property type="evidence" value="ECO:0007669"/>
    <property type="project" value="UniProtKB-ARBA"/>
</dbReference>
<evidence type="ECO:0000256" key="2">
    <source>
        <dbReference type="ARBA" id="ARBA00010121"/>
    </source>
</evidence>
<evidence type="ECO:0000256" key="3">
    <source>
        <dbReference type="ARBA" id="ARBA00021611"/>
    </source>
</evidence>
<comment type="similarity">
    <text evidence="2">Belongs to the actin family. ARP2 subfamily.</text>
</comment>